<gene>
    <name evidence="12" type="primary">COX3</name>
</gene>
<dbReference type="CDD" id="cd01665">
    <property type="entry name" value="Cyt_c_Oxidase_III"/>
    <property type="match status" value="1"/>
</dbReference>
<evidence type="ECO:0000256" key="2">
    <source>
        <dbReference type="ARBA" id="ARBA00010581"/>
    </source>
</evidence>
<dbReference type="InterPro" id="IPR013833">
    <property type="entry name" value="Cyt_c_oxidase_su3_a-hlx"/>
</dbReference>
<reference evidence="12" key="1">
    <citation type="submission" date="2021-11" db="EMBL/GenBank/DDBJ databases">
        <authorList>
            <person name="Ge X.-Y."/>
            <person name="Peng L."/>
            <person name="Sun C.-H."/>
            <person name="Wang B.-X."/>
        </authorList>
    </citation>
    <scope>NUCLEOTIDE SEQUENCE</scope>
</reference>
<feature type="transmembrane region" description="Helical" evidence="10">
    <location>
        <begin position="161"/>
        <end position="180"/>
    </location>
</feature>
<dbReference type="EMBL" id="OL678036">
    <property type="protein sequence ID" value="UZZ44200.1"/>
    <property type="molecule type" value="Genomic_DNA"/>
</dbReference>
<evidence type="ECO:0000256" key="9">
    <source>
        <dbReference type="RuleBase" id="RU003375"/>
    </source>
</evidence>
<evidence type="ECO:0000256" key="8">
    <source>
        <dbReference type="ARBA" id="ARBA00023136"/>
    </source>
</evidence>
<dbReference type="InterPro" id="IPR024791">
    <property type="entry name" value="Cyt_c/ubiquinol_Oxase_su3"/>
</dbReference>
<keyword evidence="8 10" id="KW-0472">Membrane</keyword>
<accession>A0A9E8LP45</accession>
<dbReference type="CTD" id="4514"/>
<dbReference type="GO" id="GO:0005739">
    <property type="term" value="C:mitochondrion"/>
    <property type="evidence" value="ECO:0007669"/>
    <property type="project" value="TreeGrafter"/>
</dbReference>
<dbReference type="FunFam" id="1.20.120.80:FF:000002">
    <property type="entry name" value="Cytochrome c oxidase subunit 3"/>
    <property type="match status" value="1"/>
</dbReference>
<feature type="transmembrane region" description="Helical" evidence="10">
    <location>
        <begin position="82"/>
        <end position="103"/>
    </location>
</feature>
<evidence type="ECO:0000256" key="7">
    <source>
        <dbReference type="ARBA" id="ARBA00022989"/>
    </source>
</evidence>
<protein>
    <recommendedName>
        <fullName evidence="4 9">Cytochrome c oxidase subunit 3</fullName>
    </recommendedName>
</protein>
<dbReference type="PROSITE" id="PS50253">
    <property type="entry name" value="COX3"/>
    <property type="match status" value="1"/>
</dbReference>
<evidence type="ECO:0000256" key="3">
    <source>
        <dbReference type="ARBA" id="ARBA00011164"/>
    </source>
</evidence>
<reference evidence="12" key="2">
    <citation type="journal article" date="2022" name="Syst. Entomol.">
        <title>Massive gene rearrangements of mitochondrial genomes and implications for the phylogeny of Trichoptera (Insecta).</title>
        <authorList>
            <person name="Ge X."/>
            <person name="Peng L."/>
            <person name="Vogler A.P."/>
            <person name="Morse J.C."/>
            <person name="Yang L."/>
            <person name="Sun C."/>
            <person name="Wang B."/>
        </authorList>
    </citation>
    <scope>NUCLEOTIDE SEQUENCE</scope>
</reference>
<feature type="transmembrane region" description="Helical" evidence="10">
    <location>
        <begin position="12"/>
        <end position="31"/>
    </location>
</feature>
<comment type="subunit">
    <text evidence="3">Component of the cytochrome c oxidase (complex IV, CIV), a multisubunit enzyme composed of a catalytic core of 3 subunits and several supernumerary subunits. The complex exists as a monomer or a dimer and forms supercomplexes (SCs) in the inner mitochondrial membrane with ubiquinol-cytochrome c oxidoreductase (cytochrome b-c1 complex, complex III, CIII).</text>
</comment>
<dbReference type="InterPro" id="IPR000298">
    <property type="entry name" value="Cyt_c_oxidase-like_su3"/>
</dbReference>
<dbReference type="PANTHER" id="PTHR11403:SF7">
    <property type="entry name" value="CYTOCHROME C OXIDASE SUBUNIT 3"/>
    <property type="match status" value="1"/>
</dbReference>
<dbReference type="Gene3D" id="1.10.287.70">
    <property type="match status" value="1"/>
</dbReference>
<dbReference type="AlphaFoldDB" id="A0A9E8LP45"/>
<comment type="similarity">
    <text evidence="2 9">Belongs to the cytochrome c oxidase subunit 3 family.</text>
</comment>
<evidence type="ECO:0000256" key="6">
    <source>
        <dbReference type="ARBA" id="ARBA00022967"/>
    </source>
</evidence>
<feature type="transmembrane region" description="Helical" evidence="10">
    <location>
        <begin position="241"/>
        <end position="260"/>
    </location>
</feature>
<keyword evidence="7 10" id="KW-1133">Transmembrane helix</keyword>
<feature type="transmembrane region" description="Helical" evidence="10">
    <location>
        <begin position="130"/>
        <end position="149"/>
    </location>
</feature>
<keyword evidence="5 9" id="KW-0812">Transmembrane</keyword>
<keyword evidence="6" id="KW-1278">Translocase</keyword>
<dbReference type="PANTHER" id="PTHR11403">
    <property type="entry name" value="CYTOCHROME C OXIDASE SUBUNIT III"/>
    <property type="match status" value="1"/>
</dbReference>
<evidence type="ECO:0000313" key="12">
    <source>
        <dbReference type="EMBL" id="UZZ44200.1"/>
    </source>
</evidence>
<evidence type="ECO:0000259" key="11">
    <source>
        <dbReference type="PROSITE" id="PS50253"/>
    </source>
</evidence>
<dbReference type="GO" id="GO:0031090">
    <property type="term" value="C:organelle membrane"/>
    <property type="evidence" value="ECO:0007669"/>
    <property type="project" value="UniProtKB-ARBA"/>
</dbReference>
<dbReference type="GO" id="GO:0031967">
    <property type="term" value="C:organelle envelope"/>
    <property type="evidence" value="ECO:0007669"/>
    <property type="project" value="UniProtKB-ARBA"/>
</dbReference>
<feature type="transmembrane region" description="Helical" evidence="10">
    <location>
        <begin position="192"/>
        <end position="220"/>
    </location>
</feature>
<keyword evidence="9 12" id="KW-0496">Mitochondrion</keyword>
<evidence type="ECO:0000256" key="1">
    <source>
        <dbReference type="ARBA" id="ARBA00004141"/>
    </source>
</evidence>
<name>A0A9E8LP45_9NEOP</name>
<feature type="domain" description="Heme-copper oxidase subunit III family profile" evidence="11">
    <location>
        <begin position="5"/>
        <end position="262"/>
    </location>
</feature>
<dbReference type="GO" id="GO:0045277">
    <property type="term" value="C:respiratory chain complex IV"/>
    <property type="evidence" value="ECO:0007669"/>
    <property type="project" value="UniProtKB-ARBA"/>
</dbReference>
<dbReference type="GO" id="GO:0004129">
    <property type="term" value="F:cytochrome-c oxidase activity"/>
    <property type="evidence" value="ECO:0007669"/>
    <property type="project" value="InterPro"/>
</dbReference>
<dbReference type="FunFam" id="1.10.287.70:FF:000082">
    <property type="entry name" value="Cytochrome c oxidase subunit 3"/>
    <property type="match status" value="1"/>
</dbReference>
<dbReference type="Pfam" id="PF00510">
    <property type="entry name" value="COX3"/>
    <property type="match status" value="1"/>
</dbReference>
<evidence type="ECO:0000256" key="5">
    <source>
        <dbReference type="ARBA" id="ARBA00022692"/>
    </source>
</evidence>
<dbReference type="GO" id="GO:0006123">
    <property type="term" value="P:mitochondrial electron transport, cytochrome c to oxygen"/>
    <property type="evidence" value="ECO:0007669"/>
    <property type="project" value="UniProtKB-ARBA"/>
</dbReference>
<organism evidence="12">
    <name type="scientific">Nyctiophylax orbicularis</name>
    <dbReference type="NCBI Taxonomy" id="2904907"/>
    <lineage>
        <taxon>Eukaryota</taxon>
        <taxon>Metazoa</taxon>
        <taxon>Ecdysozoa</taxon>
        <taxon>Arthropoda</taxon>
        <taxon>Hexapoda</taxon>
        <taxon>Insecta</taxon>
        <taxon>Pterygota</taxon>
        <taxon>Neoptera</taxon>
        <taxon>Endopterygota</taxon>
        <taxon>Trichoptera</taxon>
        <taxon>Annulipalpia</taxon>
        <taxon>Psychomyioidea</taxon>
        <taxon>Polycentropodidae</taxon>
        <taxon>Polycentropodinae</taxon>
        <taxon>Nyctiophylax</taxon>
    </lineage>
</organism>
<dbReference type="Gene3D" id="1.20.120.80">
    <property type="entry name" value="Cytochrome c oxidase, subunit III, four-helix bundle"/>
    <property type="match status" value="1"/>
</dbReference>
<dbReference type="RefSeq" id="YP_010586412.1">
    <property type="nucleotide sequence ID" value="NC_069273.1"/>
</dbReference>
<evidence type="ECO:0000256" key="4">
    <source>
        <dbReference type="ARBA" id="ARBA00015944"/>
    </source>
</evidence>
<comment type="function">
    <text evidence="9">Component of the cytochrome c oxidase, the last enzyme in the mitochondrial electron transport chain which drives oxidative phosphorylation. The respiratory chain contains 3 multisubunit complexes succinate dehydrogenase (complex II, CII), ubiquinol-cytochrome c oxidoreductase (cytochrome b-c1 complex, complex III, CIII) and cytochrome c oxidase (complex IV, CIV), that cooperate to transfer electrons derived from NADH and succinate to molecular oxygen, creating an electrochemical gradient over the inner membrane that drives transmembrane transport and the ATP synthase. Cytochrome c oxidase is the component of the respiratory chain that catalyzes the reduction of oxygen to water. Electrons originating from reduced cytochrome c in the intermembrane space (IMS) are transferred via the dinuclear copper A center (CU(A)) of subunit 2 and heme A of subunit 1 to the active site in subunit 1, a binuclear center (BNC) formed by heme A3 and copper B (CU(B)). The BNC reduces molecular oxygen to 2 water molecules using 4 electrons from cytochrome c in the IMS and 4 protons from the mitochondrial matrix.</text>
</comment>
<evidence type="ECO:0000256" key="10">
    <source>
        <dbReference type="SAM" id="Phobius"/>
    </source>
</evidence>
<sequence>MKNNYNHPFHLVNYSPWPLTGSMGTMIMMMGVTKMFHKMNTNLMTMGLIIIILTMIQWWRDMIRESTQQGMHTKKVTLNMKWGMMLFITSEVLFFFSFFWAFFHSSLSPSMDIGMNWPPKNIESFNPFKIPLLNSIILISSGISVTWTHQMMILNNKKNSIISLTITIMLGVYFTIIQMIEYTEATFSINDSVYGTTFFMTTGFHGLHVMIGTTMLTISLMRMWMNQFSSTHHFGLEATIWYWHFVDVIWLFLFIFMYWWSKY</sequence>
<proteinExistence type="inferred from homology"/>
<geneLocation type="mitochondrion" evidence="12"/>
<dbReference type="SUPFAM" id="SSF81452">
    <property type="entry name" value="Cytochrome c oxidase subunit III-like"/>
    <property type="match status" value="1"/>
</dbReference>
<feature type="transmembrane region" description="Helical" evidence="10">
    <location>
        <begin position="43"/>
        <end position="61"/>
    </location>
</feature>
<dbReference type="InterPro" id="IPR035973">
    <property type="entry name" value="Cyt_c_oxidase_su3-like_sf"/>
</dbReference>
<dbReference type="InterPro" id="IPR033945">
    <property type="entry name" value="Cyt_c_oxase_su3_dom"/>
</dbReference>
<dbReference type="GeneID" id="77426160"/>
<comment type="subcellular location">
    <subcellularLocation>
        <location evidence="1">Membrane</location>
        <topology evidence="1">Multi-pass membrane protein</topology>
    </subcellularLocation>
</comment>